<name>A0ABU0FJ03_9HYPH</name>
<evidence type="ECO:0000256" key="13">
    <source>
        <dbReference type="ARBA" id="ARBA00023136"/>
    </source>
</evidence>
<evidence type="ECO:0000256" key="10">
    <source>
        <dbReference type="ARBA" id="ARBA00022692"/>
    </source>
</evidence>
<dbReference type="Pfam" id="PF02654">
    <property type="entry name" value="CobS"/>
    <property type="match status" value="1"/>
</dbReference>
<organism evidence="20 21">
    <name type="scientific">Labrys monachus</name>
    <dbReference type="NCBI Taxonomy" id="217067"/>
    <lineage>
        <taxon>Bacteria</taxon>
        <taxon>Pseudomonadati</taxon>
        <taxon>Pseudomonadota</taxon>
        <taxon>Alphaproteobacteria</taxon>
        <taxon>Hyphomicrobiales</taxon>
        <taxon>Xanthobacteraceae</taxon>
        <taxon>Labrys</taxon>
    </lineage>
</organism>
<evidence type="ECO:0000256" key="1">
    <source>
        <dbReference type="ARBA" id="ARBA00001946"/>
    </source>
</evidence>
<comment type="cofactor">
    <cofactor evidence="1 19">
        <name>Mg(2+)</name>
        <dbReference type="ChEBI" id="CHEBI:18420"/>
    </cofactor>
</comment>
<dbReference type="PANTHER" id="PTHR34148:SF1">
    <property type="entry name" value="ADENOSYLCOBINAMIDE-GDP RIBAZOLETRANSFERASE"/>
    <property type="match status" value="1"/>
</dbReference>
<keyword evidence="7 19" id="KW-1003">Cell membrane</keyword>
<evidence type="ECO:0000256" key="18">
    <source>
        <dbReference type="ARBA" id="ARBA00049504"/>
    </source>
</evidence>
<keyword evidence="11 19" id="KW-0460">Magnesium</keyword>
<evidence type="ECO:0000256" key="8">
    <source>
        <dbReference type="ARBA" id="ARBA00022573"/>
    </source>
</evidence>
<dbReference type="InterPro" id="IPR003805">
    <property type="entry name" value="CobS"/>
</dbReference>
<evidence type="ECO:0000256" key="12">
    <source>
        <dbReference type="ARBA" id="ARBA00022989"/>
    </source>
</evidence>
<evidence type="ECO:0000256" key="17">
    <source>
        <dbReference type="ARBA" id="ARBA00048623"/>
    </source>
</evidence>
<keyword evidence="21" id="KW-1185">Reference proteome</keyword>
<keyword evidence="10 19" id="KW-0812">Transmembrane</keyword>
<keyword evidence="8 19" id="KW-0169">Cobalamin biosynthesis</keyword>
<evidence type="ECO:0000256" key="9">
    <source>
        <dbReference type="ARBA" id="ARBA00022679"/>
    </source>
</evidence>
<feature type="transmembrane region" description="Helical" evidence="19">
    <location>
        <begin position="242"/>
        <end position="261"/>
    </location>
</feature>
<evidence type="ECO:0000256" key="2">
    <source>
        <dbReference type="ARBA" id="ARBA00004651"/>
    </source>
</evidence>
<dbReference type="HAMAP" id="MF_00719">
    <property type="entry name" value="CobS"/>
    <property type="match status" value="1"/>
</dbReference>
<evidence type="ECO:0000313" key="20">
    <source>
        <dbReference type="EMBL" id="MDQ0394322.1"/>
    </source>
</evidence>
<evidence type="ECO:0000256" key="11">
    <source>
        <dbReference type="ARBA" id="ARBA00022842"/>
    </source>
</evidence>
<dbReference type="PANTHER" id="PTHR34148">
    <property type="entry name" value="ADENOSYLCOBINAMIDE-GDP RIBAZOLETRANSFERASE"/>
    <property type="match status" value="1"/>
</dbReference>
<dbReference type="EMBL" id="JAUSVK010000001">
    <property type="protein sequence ID" value="MDQ0394322.1"/>
    <property type="molecule type" value="Genomic_DNA"/>
</dbReference>
<dbReference type="RefSeq" id="WP_307431113.1">
    <property type="nucleotide sequence ID" value="NZ_JAUSVK010000001.1"/>
</dbReference>
<evidence type="ECO:0000256" key="4">
    <source>
        <dbReference type="ARBA" id="ARBA00010561"/>
    </source>
</evidence>
<keyword evidence="9 19" id="KW-0808">Transferase</keyword>
<comment type="subcellular location">
    <subcellularLocation>
        <location evidence="2 19">Cell membrane</location>
        <topology evidence="2 19">Multi-pass membrane protein</topology>
    </subcellularLocation>
</comment>
<comment type="pathway">
    <text evidence="3 19">Cofactor biosynthesis; adenosylcobalamin biosynthesis; adenosylcobalamin from cob(II)yrinate a,c-diamide: step 7/7.</text>
</comment>
<keyword evidence="13 19" id="KW-0472">Membrane</keyword>
<keyword evidence="12 19" id="KW-1133">Transmembrane helix</keyword>
<dbReference type="EC" id="2.7.8.26" evidence="5 19"/>
<gene>
    <name evidence="19" type="primary">cobS</name>
    <name evidence="20" type="ORF">J3R73_004114</name>
</gene>
<evidence type="ECO:0000256" key="7">
    <source>
        <dbReference type="ARBA" id="ARBA00022475"/>
    </source>
</evidence>
<evidence type="ECO:0000256" key="15">
    <source>
        <dbReference type="ARBA" id="ARBA00032605"/>
    </source>
</evidence>
<dbReference type="GO" id="GO:0051073">
    <property type="term" value="F:adenosylcobinamide-GDP ribazoletransferase activity"/>
    <property type="evidence" value="ECO:0007669"/>
    <property type="project" value="UniProtKB-EC"/>
</dbReference>
<comment type="similarity">
    <text evidence="4 19">Belongs to the CobS family.</text>
</comment>
<evidence type="ECO:0000256" key="19">
    <source>
        <dbReference type="HAMAP-Rule" id="MF_00719"/>
    </source>
</evidence>
<feature type="transmembrane region" description="Helical" evidence="19">
    <location>
        <begin position="115"/>
        <end position="133"/>
    </location>
</feature>
<proteinExistence type="inferred from homology"/>
<comment type="catalytic activity">
    <reaction evidence="18 19">
        <text>alpha-ribazole 5'-phosphate + adenosylcob(III)inamide-GDP = adenosylcob(III)alamin 5'-phosphate + GMP + H(+)</text>
        <dbReference type="Rhea" id="RHEA:23560"/>
        <dbReference type="ChEBI" id="CHEBI:15378"/>
        <dbReference type="ChEBI" id="CHEBI:57918"/>
        <dbReference type="ChEBI" id="CHEBI:58115"/>
        <dbReference type="ChEBI" id="CHEBI:60487"/>
        <dbReference type="ChEBI" id="CHEBI:60493"/>
        <dbReference type="EC" id="2.7.8.26"/>
    </reaction>
</comment>
<comment type="catalytic activity">
    <reaction evidence="17 19">
        <text>alpha-ribazole + adenosylcob(III)inamide-GDP = adenosylcob(III)alamin + GMP + H(+)</text>
        <dbReference type="Rhea" id="RHEA:16049"/>
        <dbReference type="ChEBI" id="CHEBI:10329"/>
        <dbReference type="ChEBI" id="CHEBI:15378"/>
        <dbReference type="ChEBI" id="CHEBI:18408"/>
        <dbReference type="ChEBI" id="CHEBI:58115"/>
        <dbReference type="ChEBI" id="CHEBI:60487"/>
        <dbReference type="EC" id="2.7.8.26"/>
    </reaction>
</comment>
<evidence type="ECO:0000256" key="6">
    <source>
        <dbReference type="ARBA" id="ARBA00015850"/>
    </source>
</evidence>
<evidence type="ECO:0000256" key="5">
    <source>
        <dbReference type="ARBA" id="ARBA00013200"/>
    </source>
</evidence>
<sequence length="263" mass="25937">MRQLLAQVTAALRFWSRLPVPVLSGEADPHGPPDMERLAPVLPLAGAVLGLGGAVALLAGCGVGLPPVEAAILAVAAMAVVTGAMHEDGLADVADGFGGGRTPARKLEIMRDSRIGAYGATALMLAIAARISILGDLVHAAGPVAAALVLMGGAGVSRIAGLLPLAMLPPARTDGAGAASGRLSRANWGIGAALGFALAALLAYGATRHPSSLAAPAFGFLAAYGVTRLAKRQIGGQTGDVCGAATVLAEIAFAAAVLAPLGR</sequence>
<evidence type="ECO:0000256" key="3">
    <source>
        <dbReference type="ARBA" id="ARBA00004663"/>
    </source>
</evidence>
<feature type="transmembrane region" description="Helical" evidence="19">
    <location>
        <begin position="213"/>
        <end position="230"/>
    </location>
</feature>
<reference evidence="20 21" key="1">
    <citation type="submission" date="2023-07" db="EMBL/GenBank/DDBJ databases">
        <title>Genomic Encyclopedia of Type Strains, Phase IV (KMG-IV): sequencing the most valuable type-strain genomes for metagenomic binning, comparative biology and taxonomic classification.</title>
        <authorList>
            <person name="Goeker M."/>
        </authorList>
    </citation>
    <scope>NUCLEOTIDE SEQUENCE [LARGE SCALE GENOMIC DNA]</scope>
    <source>
        <strain evidence="20 21">DSM 5896</strain>
    </source>
</reference>
<evidence type="ECO:0000256" key="16">
    <source>
        <dbReference type="ARBA" id="ARBA00032853"/>
    </source>
</evidence>
<feature type="transmembrane region" description="Helical" evidence="19">
    <location>
        <begin position="188"/>
        <end position="207"/>
    </location>
</feature>
<accession>A0ABU0FJ03</accession>
<evidence type="ECO:0000313" key="21">
    <source>
        <dbReference type="Proteomes" id="UP001237448"/>
    </source>
</evidence>
<feature type="transmembrane region" description="Helical" evidence="19">
    <location>
        <begin position="145"/>
        <end position="168"/>
    </location>
</feature>
<evidence type="ECO:0000256" key="14">
    <source>
        <dbReference type="ARBA" id="ARBA00025228"/>
    </source>
</evidence>
<protein>
    <recommendedName>
        <fullName evidence="6 19">Adenosylcobinamide-GDP ribazoletransferase</fullName>
        <ecNumber evidence="5 19">2.7.8.26</ecNumber>
    </recommendedName>
    <alternativeName>
        <fullName evidence="16 19">Cobalamin synthase</fullName>
    </alternativeName>
    <alternativeName>
        <fullName evidence="15 19">Cobalamin-5'-phosphate synthase</fullName>
    </alternativeName>
</protein>
<dbReference type="Proteomes" id="UP001237448">
    <property type="component" value="Unassembled WGS sequence"/>
</dbReference>
<comment type="function">
    <text evidence="14 19">Joins adenosylcobinamide-GDP and alpha-ribazole to generate adenosylcobalamin (Ado-cobalamin). Also synthesizes adenosylcobalamin 5'-phosphate from adenosylcobinamide-GDP and alpha-ribazole 5'-phosphate.</text>
</comment>
<comment type="caution">
    <text evidence="20">The sequence shown here is derived from an EMBL/GenBank/DDBJ whole genome shotgun (WGS) entry which is preliminary data.</text>
</comment>